<name>A0A9P5VRM4_9FUNG</name>
<dbReference type="AlphaFoldDB" id="A0A9P5VRM4"/>
<dbReference type="SUPFAM" id="SSF52047">
    <property type="entry name" value="RNI-like"/>
    <property type="match status" value="1"/>
</dbReference>
<evidence type="ECO:0000313" key="2">
    <source>
        <dbReference type="EMBL" id="KAF9338097.1"/>
    </source>
</evidence>
<keyword evidence="3" id="KW-1185">Reference proteome</keyword>
<dbReference type="GO" id="GO:0019005">
    <property type="term" value="C:SCF ubiquitin ligase complex"/>
    <property type="evidence" value="ECO:0007669"/>
    <property type="project" value="TreeGrafter"/>
</dbReference>
<comment type="caution">
    <text evidence="2">The sequence shown here is derived from an EMBL/GenBank/DDBJ whole genome shotgun (WGS) entry which is preliminary data.</text>
</comment>
<reference evidence="2" key="1">
    <citation type="journal article" date="2020" name="Fungal Divers.">
        <title>Resolving the Mortierellaceae phylogeny through synthesis of multi-gene phylogenetics and phylogenomics.</title>
        <authorList>
            <person name="Vandepol N."/>
            <person name="Liber J."/>
            <person name="Desiro A."/>
            <person name="Na H."/>
            <person name="Kennedy M."/>
            <person name="Barry K."/>
            <person name="Grigoriev I.V."/>
            <person name="Miller A.N."/>
            <person name="O'Donnell K."/>
            <person name="Stajich J.E."/>
            <person name="Bonito G."/>
        </authorList>
    </citation>
    <scope>NUCLEOTIDE SEQUENCE</scope>
    <source>
        <strain evidence="2">NVP1</strain>
    </source>
</reference>
<protein>
    <recommendedName>
        <fullName evidence="1">F-box/LRR-repeat protein 15-like leucin rich repeat domain-containing protein</fullName>
    </recommendedName>
</protein>
<accession>A0A9P5VRM4</accession>
<dbReference type="InterPro" id="IPR032675">
    <property type="entry name" value="LRR_dom_sf"/>
</dbReference>
<dbReference type="InterPro" id="IPR057207">
    <property type="entry name" value="FBXL15_LRR"/>
</dbReference>
<proteinExistence type="predicted"/>
<dbReference type="Pfam" id="PF25372">
    <property type="entry name" value="DUF7885"/>
    <property type="match status" value="1"/>
</dbReference>
<dbReference type="Proteomes" id="UP000696485">
    <property type="component" value="Unassembled WGS sequence"/>
</dbReference>
<sequence length="432" mass="49057">MDDFFASFRPPTIFSLFPDAIGVVLTHIQLDNETMATLARVNRECYHVVMPFIWTAPLLTNSSFLTPLQCMQAILDLITARALSAPTRAMILRLDMSFIEESLYSTLPENWLLVLLQNAPKLNTLCLSGKRTGAHFVQSQTFRKMANVNLTHPSLENLDLSDCTDIREPALKLIADLFPNLVSLNLCRTSGVTDLAVALIVDKCQYLETIDLSYARQLTDLGLFSVAKFCRRNLRVLHLNGNLKITNESLMAVAKHCPMIERLFLSECSQITDAALEWIVRSSSSLSLRELELHRCDRVAFGLPLLELLSGKCNVLERLTLTYKQINSQRDDLKHVMEAFRNFSKLHTLAIYEVPEHSPALFFWDLAFQCSRGELQHLNLHRGSFATDYILGNYAVAFEHDQNISNQTVNKFNDRRNGARKAAVRLFVDELF</sequence>
<dbReference type="SMART" id="SM00367">
    <property type="entry name" value="LRR_CC"/>
    <property type="match status" value="5"/>
</dbReference>
<dbReference type="PANTHER" id="PTHR13318">
    <property type="entry name" value="PARTNER OF PAIRED, ISOFORM B-RELATED"/>
    <property type="match status" value="1"/>
</dbReference>
<dbReference type="Gene3D" id="3.80.10.10">
    <property type="entry name" value="Ribonuclease Inhibitor"/>
    <property type="match status" value="1"/>
</dbReference>
<feature type="domain" description="F-box/LRR-repeat protein 15-like leucin rich repeat" evidence="1">
    <location>
        <begin position="183"/>
        <end position="282"/>
    </location>
</feature>
<gene>
    <name evidence="2" type="ORF">BG006_010913</name>
</gene>
<evidence type="ECO:0000259" key="1">
    <source>
        <dbReference type="Pfam" id="PF25372"/>
    </source>
</evidence>
<dbReference type="InterPro" id="IPR006553">
    <property type="entry name" value="Leu-rich_rpt_Cys-con_subtyp"/>
</dbReference>
<dbReference type="EMBL" id="JAAAUY010000009">
    <property type="protein sequence ID" value="KAF9338097.1"/>
    <property type="molecule type" value="Genomic_DNA"/>
</dbReference>
<dbReference type="GO" id="GO:0031146">
    <property type="term" value="P:SCF-dependent proteasomal ubiquitin-dependent protein catabolic process"/>
    <property type="evidence" value="ECO:0007669"/>
    <property type="project" value="TreeGrafter"/>
</dbReference>
<organism evidence="2 3">
    <name type="scientific">Podila minutissima</name>
    <dbReference type="NCBI Taxonomy" id="64525"/>
    <lineage>
        <taxon>Eukaryota</taxon>
        <taxon>Fungi</taxon>
        <taxon>Fungi incertae sedis</taxon>
        <taxon>Mucoromycota</taxon>
        <taxon>Mortierellomycotina</taxon>
        <taxon>Mortierellomycetes</taxon>
        <taxon>Mortierellales</taxon>
        <taxon>Mortierellaceae</taxon>
        <taxon>Podila</taxon>
    </lineage>
</organism>
<evidence type="ECO:0000313" key="3">
    <source>
        <dbReference type="Proteomes" id="UP000696485"/>
    </source>
</evidence>